<evidence type="ECO:0000259" key="4">
    <source>
        <dbReference type="SMART" id="SM00128"/>
    </source>
</evidence>
<feature type="domain" description="Inositol polyphosphate-related phosphatase" evidence="4">
    <location>
        <begin position="5"/>
        <end position="349"/>
    </location>
</feature>
<protein>
    <recommendedName>
        <fullName evidence="1">inositol-polyphosphate 5-phosphatase</fullName>
        <ecNumber evidence="1">3.1.3.56</ecNumber>
    </recommendedName>
</protein>
<accession>A0A8C4QDT5</accession>
<organism evidence="5 6">
    <name type="scientific">Eptatretus burgeri</name>
    <name type="common">Inshore hagfish</name>
    <dbReference type="NCBI Taxonomy" id="7764"/>
    <lineage>
        <taxon>Eukaryota</taxon>
        <taxon>Metazoa</taxon>
        <taxon>Chordata</taxon>
        <taxon>Craniata</taxon>
        <taxon>Vertebrata</taxon>
        <taxon>Cyclostomata</taxon>
        <taxon>Myxini</taxon>
        <taxon>Myxiniformes</taxon>
        <taxon>Myxinidae</taxon>
        <taxon>Eptatretinae</taxon>
        <taxon>Eptatretus</taxon>
    </lineage>
</organism>
<dbReference type="GO" id="GO:0046856">
    <property type="term" value="P:phosphatidylinositol dephosphorylation"/>
    <property type="evidence" value="ECO:0007669"/>
    <property type="project" value="InterPro"/>
</dbReference>
<keyword evidence="2" id="KW-0378">Hydrolase</keyword>
<evidence type="ECO:0000313" key="6">
    <source>
        <dbReference type="Proteomes" id="UP000694388"/>
    </source>
</evidence>
<keyword evidence="6" id="KW-1185">Reference proteome</keyword>
<dbReference type="Gene3D" id="3.60.10.10">
    <property type="entry name" value="Endonuclease/exonuclease/phosphatase"/>
    <property type="match status" value="1"/>
</dbReference>
<name>A0A8C4QDT5_EPTBU</name>
<dbReference type="InterPro" id="IPR039737">
    <property type="entry name" value="INPP5A"/>
</dbReference>
<evidence type="ECO:0000256" key="3">
    <source>
        <dbReference type="ARBA" id="ARBA00023599"/>
    </source>
</evidence>
<reference evidence="5" key="2">
    <citation type="submission" date="2025-09" db="UniProtKB">
        <authorList>
            <consortium name="Ensembl"/>
        </authorList>
    </citation>
    <scope>IDENTIFICATION</scope>
</reference>
<dbReference type="GO" id="GO:0004445">
    <property type="term" value="F:inositol-polyphosphate 5-phosphatase activity"/>
    <property type="evidence" value="ECO:0007669"/>
    <property type="project" value="UniProtKB-EC"/>
</dbReference>
<dbReference type="SUPFAM" id="SSF56219">
    <property type="entry name" value="DNase I-like"/>
    <property type="match status" value="1"/>
</dbReference>
<reference evidence="5" key="1">
    <citation type="submission" date="2025-08" db="UniProtKB">
        <authorList>
            <consortium name="Ensembl"/>
        </authorList>
    </citation>
    <scope>IDENTIFICATION</scope>
</reference>
<dbReference type="InterPro" id="IPR000300">
    <property type="entry name" value="IPPc"/>
</dbReference>
<dbReference type="PANTHER" id="PTHR12997:SF2">
    <property type="entry name" value="INOSITOL POLYPHOSPHATE-5-PHOSPHATASE A"/>
    <property type="match status" value="1"/>
</dbReference>
<sequence>MAGVSGPRVLFLTANVSSIFDDVVRVQKPLFVAVHCQEVGGKNFCESKPHVEAFVRALVAGEEMRGFTRARIYMDQNSESKENFTALGCLFFLHDSLKNTLQFDFKARRFHKILGQETTVGPLDEISSLEKEKLSHESKLSRKGFIRTRWQLCGSVFDLVNIHLFHDADNITAWQDSPSIYSTTRQSALAHVLDRVTDERYDPAPFFIFGDFNFRLDTGQLIKSLYGEAQMEREQPDISEGNDRLVFTETNNDHKVLLRLEKRKFEFADQDIFRADNGKILLPFDKELMPFKGRLFEIDIEYPPSYPYSEEQGEGCCYNNTRCPAWCDRILMSRSARELLLEVCHLYTT</sequence>
<dbReference type="EC" id="3.1.3.56" evidence="1"/>
<evidence type="ECO:0000256" key="2">
    <source>
        <dbReference type="ARBA" id="ARBA00022801"/>
    </source>
</evidence>
<proteinExistence type="inferred from homology"/>
<dbReference type="AlphaFoldDB" id="A0A8C4QDT5"/>
<dbReference type="GeneTree" id="ENSGT00390000015226"/>
<dbReference type="InterPro" id="IPR036691">
    <property type="entry name" value="Endo/exonu/phosph_ase_sf"/>
</dbReference>
<dbReference type="SMART" id="SM00128">
    <property type="entry name" value="IPPc"/>
    <property type="match status" value="1"/>
</dbReference>
<comment type="similarity">
    <text evidence="3">Belongs to the inositol 1,4,5-trisphosphate 5-phosphatase type I family.</text>
</comment>
<dbReference type="Ensembl" id="ENSEBUT00000014443.1">
    <property type="protein sequence ID" value="ENSEBUP00000013867.1"/>
    <property type="gene ID" value="ENSEBUG00000008723.1"/>
</dbReference>
<evidence type="ECO:0000313" key="5">
    <source>
        <dbReference type="Ensembl" id="ENSEBUP00000013867.1"/>
    </source>
</evidence>
<dbReference type="PANTHER" id="PTHR12997">
    <property type="entry name" value="TYPE I INOSITOL-1,4,5-TRISPHOSPHATE 5-PHOSPHATASE"/>
    <property type="match status" value="1"/>
</dbReference>
<dbReference type="Proteomes" id="UP000694388">
    <property type="component" value="Unplaced"/>
</dbReference>
<evidence type="ECO:0000256" key="1">
    <source>
        <dbReference type="ARBA" id="ARBA00012997"/>
    </source>
</evidence>